<keyword evidence="7 10" id="KW-0808">Transferase</keyword>
<keyword evidence="12" id="KW-1185">Reference proteome</keyword>
<evidence type="ECO:0000313" key="11">
    <source>
        <dbReference type="EMBL" id="TCK61044.1"/>
    </source>
</evidence>
<evidence type="ECO:0000256" key="8">
    <source>
        <dbReference type="ARBA" id="ARBA00030686"/>
    </source>
</evidence>
<dbReference type="Pfam" id="PF02277">
    <property type="entry name" value="DBI_PRT"/>
    <property type="match status" value="1"/>
</dbReference>
<dbReference type="RefSeq" id="WP_132873896.1">
    <property type="nucleotide sequence ID" value="NZ_SMGG01000004.1"/>
</dbReference>
<dbReference type="EC" id="2.4.2.21" evidence="3 10"/>
<comment type="similarity">
    <text evidence="2 10">Belongs to the CobT family.</text>
</comment>
<comment type="catalytic activity">
    <reaction evidence="9 10">
        <text>5,6-dimethylbenzimidazole + nicotinate beta-D-ribonucleotide = alpha-ribazole 5'-phosphate + nicotinate + H(+)</text>
        <dbReference type="Rhea" id="RHEA:11196"/>
        <dbReference type="ChEBI" id="CHEBI:15378"/>
        <dbReference type="ChEBI" id="CHEBI:15890"/>
        <dbReference type="ChEBI" id="CHEBI:32544"/>
        <dbReference type="ChEBI" id="CHEBI:57502"/>
        <dbReference type="ChEBI" id="CHEBI:57918"/>
        <dbReference type="EC" id="2.4.2.21"/>
    </reaction>
</comment>
<dbReference type="GO" id="GO:0008939">
    <property type="term" value="F:nicotinate-nucleotide-dimethylbenzimidazole phosphoribosyltransferase activity"/>
    <property type="evidence" value="ECO:0007669"/>
    <property type="project" value="UniProtKB-UniRule"/>
</dbReference>
<dbReference type="Gene3D" id="1.10.1610.10">
    <property type="match status" value="1"/>
</dbReference>
<evidence type="ECO:0000256" key="4">
    <source>
        <dbReference type="ARBA" id="ARBA00015486"/>
    </source>
</evidence>
<dbReference type="OrthoDB" id="9781491at2"/>
<comment type="pathway">
    <text evidence="1 10">Nucleoside biosynthesis; alpha-ribazole biosynthesis; alpha-ribazole from 5,6-dimethylbenzimidazole: step 1/2.</text>
</comment>
<evidence type="ECO:0000256" key="3">
    <source>
        <dbReference type="ARBA" id="ARBA00011991"/>
    </source>
</evidence>
<name>A0A4R1K9L1_9BACT</name>
<dbReference type="PANTHER" id="PTHR43463">
    <property type="entry name" value="NICOTINATE-NUCLEOTIDE--DIMETHYLBENZIMIDAZOLE PHOSPHORIBOSYLTRANSFERASE"/>
    <property type="match status" value="1"/>
</dbReference>
<evidence type="ECO:0000256" key="1">
    <source>
        <dbReference type="ARBA" id="ARBA00005049"/>
    </source>
</evidence>
<evidence type="ECO:0000256" key="9">
    <source>
        <dbReference type="ARBA" id="ARBA00047340"/>
    </source>
</evidence>
<sequence>MNIKDIISNIEPADKEVFRQAQERTANLIMPPRALGRLNDIGEKICSIQRTMKPKVDKRMVFVMAGDHGIVEERVAAFPQEVTGQMMGAFVAGLASINVLSRQAKSKVLVADIGAVCDVNAVPADPDNTFVVKKIRKGTANFTKGAAMTREEAEKCIMAGFEIADEMIKRYDLNLIATGDMGIGNTTPSSAIGAVFTGETAEVMTGFGSGIDNDALKRKIDVIKRGIELNKPDKSDALDVLSKVGGLEIGAIAGVILAGAYHKIPVLVDGIISAAGALIAYGLCPVAVEYMISGHKSVEPGQIKMLQYMGLEPLVDLGLRLGEGTGAVMAMHSVEAGVRVITEISTFAEAGVSTKEM</sequence>
<dbReference type="FunFam" id="3.40.50.10210:FF:000001">
    <property type="entry name" value="Nicotinate-nucleotide--dimethylbenzimidazole phosphoribosyltransferase"/>
    <property type="match status" value="1"/>
</dbReference>
<protein>
    <recommendedName>
        <fullName evidence="4 10">Nicotinate-nucleotide--dimethylbenzimidazole phosphoribosyltransferase</fullName>
        <shortName evidence="10">NN:DBI PRT</shortName>
        <ecNumber evidence="3 10">2.4.2.21</ecNumber>
    </recommendedName>
    <alternativeName>
        <fullName evidence="8 10">N(1)-alpha-phosphoribosyltransferase</fullName>
    </alternativeName>
</protein>
<evidence type="ECO:0000256" key="5">
    <source>
        <dbReference type="ARBA" id="ARBA00022573"/>
    </source>
</evidence>
<dbReference type="UniPathway" id="UPA00061">
    <property type="reaction ID" value="UER00516"/>
</dbReference>
<feature type="active site" description="Proton acceptor" evidence="10">
    <location>
        <position position="323"/>
    </location>
</feature>
<dbReference type="Proteomes" id="UP000294614">
    <property type="component" value="Unassembled WGS sequence"/>
</dbReference>
<comment type="function">
    <text evidence="10">Catalyzes the synthesis of alpha-ribazole-5'-phosphate from nicotinate mononucleotide (NAMN) and 5,6-dimethylbenzimidazole (DMB).</text>
</comment>
<dbReference type="Gene3D" id="3.40.50.10210">
    <property type="match status" value="1"/>
</dbReference>
<dbReference type="EMBL" id="SMGG01000004">
    <property type="protein sequence ID" value="TCK61044.1"/>
    <property type="molecule type" value="Genomic_DNA"/>
</dbReference>
<dbReference type="InterPro" id="IPR023195">
    <property type="entry name" value="Nict_dMeBzImd_PRibTrfase_N"/>
</dbReference>
<dbReference type="InterPro" id="IPR003200">
    <property type="entry name" value="Nict_dMeBzImd_PRibTrfase"/>
</dbReference>
<proteinExistence type="inferred from homology"/>
<dbReference type="HAMAP" id="MF_00230">
    <property type="entry name" value="CobT"/>
    <property type="match status" value="1"/>
</dbReference>
<dbReference type="CDD" id="cd02439">
    <property type="entry name" value="DMB-PRT_CobT"/>
    <property type="match status" value="1"/>
</dbReference>
<reference evidence="11 12" key="1">
    <citation type="submission" date="2019-03" db="EMBL/GenBank/DDBJ databases">
        <title>Genomic Encyclopedia of Type Strains, Phase IV (KMG-IV): sequencing the most valuable type-strain genomes for metagenomic binning, comparative biology and taxonomic classification.</title>
        <authorList>
            <person name="Goeker M."/>
        </authorList>
    </citation>
    <scope>NUCLEOTIDE SEQUENCE [LARGE SCALE GENOMIC DNA]</scope>
    <source>
        <strain evidence="11 12">DSM 24984</strain>
    </source>
</reference>
<dbReference type="NCBIfam" id="TIGR03160">
    <property type="entry name" value="cobT_DBIPRT"/>
    <property type="match status" value="1"/>
</dbReference>
<dbReference type="SUPFAM" id="SSF52733">
    <property type="entry name" value="Nicotinate mononucleotide:5,6-dimethylbenzimidazole phosphoribosyltransferase (CobT)"/>
    <property type="match status" value="1"/>
</dbReference>
<accession>A0A4R1K9L1</accession>
<evidence type="ECO:0000256" key="6">
    <source>
        <dbReference type="ARBA" id="ARBA00022676"/>
    </source>
</evidence>
<evidence type="ECO:0000256" key="7">
    <source>
        <dbReference type="ARBA" id="ARBA00022679"/>
    </source>
</evidence>
<evidence type="ECO:0000256" key="2">
    <source>
        <dbReference type="ARBA" id="ARBA00007110"/>
    </source>
</evidence>
<dbReference type="GO" id="GO:0009236">
    <property type="term" value="P:cobalamin biosynthetic process"/>
    <property type="evidence" value="ECO:0007669"/>
    <property type="project" value="UniProtKB-UniRule"/>
</dbReference>
<evidence type="ECO:0000256" key="10">
    <source>
        <dbReference type="HAMAP-Rule" id="MF_00230"/>
    </source>
</evidence>
<dbReference type="PANTHER" id="PTHR43463:SF1">
    <property type="entry name" value="NICOTINATE-NUCLEOTIDE--DIMETHYLBENZIMIDAZOLE PHOSPHORIBOSYLTRANSFERASE"/>
    <property type="match status" value="1"/>
</dbReference>
<comment type="caution">
    <text evidence="11">The sequence shown here is derived from an EMBL/GenBank/DDBJ whole genome shotgun (WGS) entry which is preliminary data.</text>
</comment>
<dbReference type="NCBIfam" id="NF000996">
    <property type="entry name" value="PRK00105.1"/>
    <property type="match status" value="1"/>
</dbReference>
<organism evidence="11 12">
    <name type="scientific">Seleniivibrio woodruffii</name>
    <dbReference type="NCBI Taxonomy" id="1078050"/>
    <lineage>
        <taxon>Bacteria</taxon>
        <taxon>Pseudomonadati</taxon>
        <taxon>Deferribacterota</taxon>
        <taxon>Deferribacteres</taxon>
        <taxon>Deferribacterales</taxon>
        <taxon>Geovibrionaceae</taxon>
        <taxon>Seleniivibrio</taxon>
    </lineage>
</organism>
<keyword evidence="5 10" id="KW-0169">Cobalamin biosynthesis</keyword>
<dbReference type="AlphaFoldDB" id="A0A4R1K9L1"/>
<evidence type="ECO:0000313" key="12">
    <source>
        <dbReference type="Proteomes" id="UP000294614"/>
    </source>
</evidence>
<gene>
    <name evidence="10" type="primary">cobT</name>
    <name evidence="11" type="ORF">C8D98_1926</name>
</gene>
<keyword evidence="6 10" id="KW-0328">Glycosyltransferase</keyword>
<dbReference type="InterPro" id="IPR036087">
    <property type="entry name" value="Nict_dMeBzImd_PRibTrfase_sf"/>
</dbReference>
<dbReference type="InterPro" id="IPR017846">
    <property type="entry name" value="Nict_dMeBzImd_PRibTrfase_bact"/>
</dbReference>